<evidence type="ECO:0000313" key="2">
    <source>
        <dbReference type="EMBL" id="KAG7332023.1"/>
    </source>
</evidence>
<name>A0A9D3P338_9TELE</name>
<keyword evidence="3" id="KW-1185">Reference proteome</keyword>
<evidence type="ECO:0000256" key="1">
    <source>
        <dbReference type="SAM" id="MobiDB-lite"/>
    </source>
</evidence>
<gene>
    <name evidence="2" type="ORF">KOW79_003857</name>
</gene>
<accession>A0A9D3P338</accession>
<comment type="caution">
    <text evidence="2">The sequence shown here is derived from an EMBL/GenBank/DDBJ whole genome shotgun (WGS) entry which is preliminary data.</text>
</comment>
<dbReference type="AlphaFoldDB" id="A0A9D3P338"/>
<protein>
    <submittedName>
        <fullName evidence="2">Uncharacterized protein</fullName>
    </submittedName>
</protein>
<sequence>MMLFAVFQQNSRTRLCDLCDEDLPVMERRKGHQDAGRRISNQVLVQNFGCVNHSPLTGNSVTSWERSSDGSPRCPVEPERNQESVCGTSEKRLVFRPGLGR</sequence>
<proteinExistence type="predicted"/>
<dbReference type="Proteomes" id="UP000824219">
    <property type="component" value="Linkage Group LG05"/>
</dbReference>
<feature type="region of interest" description="Disordered" evidence="1">
    <location>
        <begin position="59"/>
        <end position="83"/>
    </location>
</feature>
<dbReference type="EMBL" id="JAHKSW010000005">
    <property type="protein sequence ID" value="KAG7332023.1"/>
    <property type="molecule type" value="Genomic_DNA"/>
</dbReference>
<organism evidence="2 3">
    <name type="scientific">Hemibagrus wyckioides</name>
    <dbReference type="NCBI Taxonomy" id="337641"/>
    <lineage>
        <taxon>Eukaryota</taxon>
        <taxon>Metazoa</taxon>
        <taxon>Chordata</taxon>
        <taxon>Craniata</taxon>
        <taxon>Vertebrata</taxon>
        <taxon>Euteleostomi</taxon>
        <taxon>Actinopterygii</taxon>
        <taxon>Neopterygii</taxon>
        <taxon>Teleostei</taxon>
        <taxon>Ostariophysi</taxon>
        <taxon>Siluriformes</taxon>
        <taxon>Bagridae</taxon>
        <taxon>Hemibagrus</taxon>
    </lineage>
</organism>
<evidence type="ECO:0000313" key="3">
    <source>
        <dbReference type="Proteomes" id="UP000824219"/>
    </source>
</evidence>
<reference evidence="2 3" key="1">
    <citation type="submission" date="2021-06" db="EMBL/GenBank/DDBJ databases">
        <title>Chromosome-level genome assembly of the red-tail catfish (Hemibagrus wyckioides).</title>
        <authorList>
            <person name="Shao F."/>
        </authorList>
    </citation>
    <scope>NUCLEOTIDE SEQUENCE [LARGE SCALE GENOMIC DNA]</scope>
    <source>
        <strain evidence="2">EC202008001</strain>
        <tissue evidence="2">Blood</tissue>
    </source>
</reference>